<feature type="active site" evidence="12">
    <location>
        <position position="113"/>
    </location>
</feature>
<dbReference type="FunFam" id="3.40.50.10490:FF:000014">
    <property type="entry name" value="N-acetylmuramic acid 6-phosphate etherase"/>
    <property type="match status" value="1"/>
</dbReference>
<evidence type="ECO:0000256" key="2">
    <source>
        <dbReference type="ARBA" id="ARBA00023239"/>
    </source>
</evidence>
<evidence type="ECO:0000256" key="5">
    <source>
        <dbReference type="ARBA" id="ARBA00060595"/>
    </source>
</evidence>
<dbReference type="AlphaFoldDB" id="A0A0D6ZEX7"/>
<comment type="pathway">
    <text evidence="6">Cell wall biogenesis.</text>
</comment>
<comment type="similarity">
    <text evidence="7 12">Belongs to the GCKR-like family. MurNAc-6-P etherase subfamily.</text>
</comment>
<dbReference type="PROSITE" id="PS51464">
    <property type="entry name" value="SIS"/>
    <property type="match status" value="1"/>
</dbReference>
<dbReference type="GO" id="GO:0016803">
    <property type="term" value="F:ether hydrolase activity"/>
    <property type="evidence" value="ECO:0007669"/>
    <property type="project" value="TreeGrafter"/>
</dbReference>
<keyword evidence="2 12" id="KW-0456">Lyase</keyword>
<comment type="miscellaneous">
    <text evidence="12">A lyase-type mechanism (elimination/hydration) is suggested for the cleavage of the lactyl ether bond of MurNAc 6-phosphate, with the formation of an alpha,beta-unsaturated aldehyde intermediate with (E)-stereochemistry, followed by the syn addition of water to give product.</text>
</comment>
<dbReference type="GO" id="GO:0097173">
    <property type="term" value="P:N-acetylmuramic acid catabolic process"/>
    <property type="evidence" value="ECO:0007669"/>
    <property type="project" value="UniProtKB-UniPathway"/>
</dbReference>
<dbReference type="NCBIfam" id="TIGR00274">
    <property type="entry name" value="N-acetylmuramic acid 6-phosphate etherase"/>
    <property type="match status" value="1"/>
</dbReference>
<feature type="domain" description="SIS" evidence="13">
    <location>
        <begin position="54"/>
        <end position="217"/>
    </location>
</feature>
<dbReference type="UniPathway" id="UPA00342"/>
<comment type="pathway">
    <text evidence="5">Amino-sugar metabolism; 1,6-anhydro-N-acetylmuramate degradation.</text>
</comment>
<evidence type="ECO:0000256" key="1">
    <source>
        <dbReference type="ARBA" id="ARBA00011738"/>
    </source>
</evidence>
<dbReference type="EMBL" id="JXIQ01000010">
    <property type="protein sequence ID" value="KIY23805.1"/>
    <property type="molecule type" value="Genomic_DNA"/>
</dbReference>
<dbReference type="PANTHER" id="PTHR10088:SF4">
    <property type="entry name" value="GLUCOKINASE REGULATORY PROTEIN"/>
    <property type="match status" value="1"/>
</dbReference>
<dbReference type="InterPro" id="IPR046348">
    <property type="entry name" value="SIS_dom_sf"/>
</dbReference>
<dbReference type="InterPro" id="IPR040190">
    <property type="entry name" value="MURQ/GCKR"/>
</dbReference>
<dbReference type="Gene3D" id="1.10.8.1080">
    <property type="match status" value="1"/>
</dbReference>
<dbReference type="GO" id="GO:0046348">
    <property type="term" value="P:amino sugar catabolic process"/>
    <property type="evidence" value="ECO:0007669"/>
    <property type="project" value="InterPro"/>
</dbReference>
<comment type="subunit">
    <text evidence="1 12">Homodimer.</text>
</comment>
<dbReference type="InterPro" id="IPR001347">
    <property type="entry name" value="SIS_dom"/>
</dbReference>
<dbReference type="GO" id="GO:0097367">
    <property type="term" value="F:carbohydrate derivative binding"/>
    <property type="evidence" value="ECO:0007669"/>
    <property type="project" value="InterPro"/>
</dbReference>
<dbReference type="Pfam" id="PF22645">
    <property type="entry name" value="GKRP_SIS_N"/>
    <property type="match status" value="1"/>
</dbReference>
<dbReference type="GO" id="GO:0009254">
    <property type="term" value="P:peptidoglycan turnover"/>
    <property type="evidence" value="ECO:0007669"/>
    <property type="project" value="TreeGrafter"/>
</dbReference>
<keyword evidence="3 12" id="KW-0119">Carbohydrate metabolism</keyword>
<keyword evidence="15" id="KW-1185">Reference proteome</keyword>
<evidence type="ECO:0000256" key="6">
    <source>
        <dbReference type="ARBA" id="ARBA00060672"/>
    </source>
</evidence>
<dbReference type="NCBIfam" id="NF003915">
    <property type="entry name" value="PRK05441.1"/>
    <property type="match status" value="1"/>
</dbReference>
<dbReference type="PROSITE" id="PS01272">
    <property type="entry name" value="GCKR"/>
    <property type="match status" value="1"/>
</dbReference>
<dbReference type="PANTHER" id="PTHR10088">
    <property type="entry name" value="GLUCOKINASE REGULATORY PROTEIN"/>
    <property type="match status" value="1"/>
</dbReference>
<dbReference type="InterPro" id="IPR005486">
    <property type="entry name" value="Glucokinase_regulatory_CS"/>
</dbReference>
<accession>A0A0D6ZEX7</accession>
<evidence type="ECO:0000256" key="7">
    <source>
        <dbReference type="ARBA" id="ARBA00061234"/>
    </source>
</evidence>
<feature type="active site" description="Proton donor" evidence="12">
    <location>
        <position position="82"/>
    </location>
</feature>
<evidence type="ECO:0000256" key="8">
    <source>
        <dbReference type="ARBA" id="ARBA00067056"/>
    </source>
</evidence>
<dbReference type="CDD" id="cd05007">
    <property type="entry name" value="SIS_Etherase"/>
    <property type="match status" value="1"/>
</dbReference>
<name>A0A0D6ZEX7_9BACI</name>
<gene>
    <name evidence="12 14" type="primary">murQ</name>
    <name evidence="14" type="ORF">UB32_00920</name>
</gene>
<dbReference type="Proteomes" id="UP000032512">
    <property type="component" value="Unassembled WGS sequence"/>
</dbReference>
<evidence type="ECO:0000256" key="10">
    <source>
        <dbReference type="ARBA" id="ARBA00077905"/>
    </source>
</evidence>
<dbReference type="Gene3D" id="3.40.50.10490">
    <property type="entry name" value="Glucose-6-phosphate isomerase like protein, domain 1"/>
    <property type="match status" value="1"/>
</dbReference>
<evidence type="ECO:0000256" key="9">
    <source>
        <dbReference type="ARBA" id="ARBA00070061"/>
    </source>
</evidence>
<dbReference type="EC" id="4.2.1.126" evidence="8 12"/>
<evidence type="ECO:0000256" key="11">
    <source>
        <dbReference type="ARBA" id="ARBA00084049"/>
    </source>
</evidence>
<evidence type="ECO:0000256" key="3">
    <source>
        <dbReference type="ARBA" id="ARBA00023277"/>
    </source>
</evidence>
<reference evidence="14 15" key="1">
    <citation type="submission" date="2015-01" db="EMBL/GenBank/DDBJ databases">
        <title>Draft genome sequences of the supercritical CO2 tolerant bacteria Bacillus subterraneus MITOT1 and Bacillus cereus MIT0214.</title>
        <authorList>
            <person name="Peet K.C."/>
            <person name="Thompson J.R."/>
        </authorList>
    </citation>
    <scope>NUCLEOTIDE SEQUENCE [LARGE SCALE GENOMIC DNA]</scope>
    <source>
        <strain evidence="14 15">MITOT1</strain>
    </source>
</reference>
<evidence type="ECO:0000256" key="12">
    <source>
        <dbReference type="HAMAP-Rule" id="MF_00068"/>
    </source>
</evidence>
<dbReference type="GO" id="GO:0016835">
    <property type="term" value="F:carbon-oxygen lyase activity"/>
    <property type="evidence" value="ECO:0007669"/>
    <property type="project" value="UniProtKB-UniRule"/>
</dbReference>
<evidence type="ECO:0000259" key="13">
    <source>
        <dbReference type="PROSITE" id="PS51464"/>
    </source>
</evidence>
<dbReference type="OrthoDB" id="9813395at2"/>
<dbReference type="NCBIfam" id="NF009222">
    <property type="entry name" value="PRK12570.1"/>
    <property type="match status" value="1"/>
</dbReference>
<organism evidence="14 15">
    <name type="scientific">Mesobacillus subterraneus</name>
    <dbReference type="NCBI Taxonomy" id="285983"/>
    <lineage>
        <taxon>Bacteria</taxon>
        <taxon>Bacillati</taxon>
        <taxon>Bacillota</taxon>
        <taxon>Bacilli</taxon>
        <taxon>Bacillales</taxon>
        <taxon>Bacillaceae</taxon>
        <taxon>Mesobacillus</taxon>
    </lineage>
</organism>
<dbReference type="FunFam" id="1.10.8.1080:FF:000001">
    <property type="entry name" value="N-acetylmuramic acid 6-phosphate etherase"/>
    <property type="match status" value="1"/>
</dbReference>
<dbReference type="InterPro" id="IPR005488">
    <property type="entry name" value="Etherase_MurQ"/>
</dbReference>
<protein>
    <recommendedName>
        <fullName evidence="9 12">N-acetylmuramic acid 6-phosphate etherase</fullName>
        <shortName evidence="12">MurNAc-6-P etherase</shortName>
        <ecNumber evidence="8 12">4.2.1.126</ecNumber>
    </recommendedName>
    <alternativeName>
        <fullName evidence="11 12">N-acetylmuramic acid 6-phosphate hydrolase</fullName>
    </alternativeName>
    <alternativeName>
        <fullName evidence="10 12">N-acetylmuramic acid 6-phosphate lyase</fullName>
    </alternativeName>
</protein>
<dbReference type="RefSeq" id="WP_044390457.1">
    <property type="nucleotide sequence ID" value="NZ_JXIQ01000010.1"/>
</dbReference>
<evidence type="ECO:0000313" key="14">
    <source>
        <dbReference type="EMBL" id="KIY23805.1"/>
    </source>
</evidence>
<comment type="function">
    <text evidence="12">Specifically catalyzes the cleavage of the D-lactyl ether substituent of MurNAc 6-phosphate, producing GlcNAc 6-phosphate and D-lactate.</text>
</comment>
<comment type="caution">
    <text evidence="14">The sequence shown here is derived from an EMBL/GenBank/DDBJ whole genome shotgun (WGS) entry which is preliminary data.</text>
</comment>
<evidence type="ECO:0000256" key="4">
    <source>
        <dbReference type="ARBA" id="ARBA00051747"/>
    </source>
</evidence>
<dbReference type="SUPFAM" id="SSF53697">
    <property type="entry name" value="SIS domain"/>
    <property type="match status" value="1"/>
</dbReference>
<evidence type="ECO:0000313" key="15">
    <source>
        <dbReference type="Proteomes" id="UP000032512"/>
    </source>
</evidence>
<proteinExistence type="inferred from homology"/>
<dbReference type="PATRIC" id="fig|285983.3.peg.81"/>
<comment type="pathway">
    <text evidence="12">Amino-sugar metabolism; N-acetylmuramate degradation.</text>
</comment>
<dbReference type="HAMAP" id="MF_00068">
    <property type="entry name" value="MurQ"/>
    <property type="match status" value="1"/>
</dbReference>
<comment type="catalytic activity">
    <reaction evidence="4 12">
        <text>N-acetyl-D-muramate 6-phosphate + H2O = N-acetyl-D-glucosamine 6-phosphate + (R)-lactate</text>
        <dbReference type="Rhea" id="RHEA:26410"/>
        <dbReference type="ChEBI" id="CHEBI:15377"/>
        <dbReference type="ChEBI" id="CHEBI:16004"/>
        <dbReference type="ChEBI" id="CHEBI:57513"/>
        <dbReference type="ChEBI" id="CHEBI:58722"/>
        <dbReference type="EC" id="4.2.1.126"/>
    </reaction>
</comment>
<sequence length="294" mass="31764">MLEKLQTEMRNPNTRDLDKMTINEILTIMNNEDKTVPTAVFSQLGKIEEAVKLVQSSFKKGGRLIYAGAGTSGRLGILDAVECTPTFGTPKGMVVGLIAGGDSAFIEAVEGAEDDEFAGERECERLKISEKDTVIALAASGRTPYAIGLLKAAESRGVRTVSICCNKHAEMSKYSSVAIEVETGPEVLTGSTRLKAGTAQKLVLNMISTASMVGVGKVYQNLMVDVLPTNKKLVERAKRIIMAATDVSYDAAAEYYQQAQGHVKTAIVMILLSCNYEEAKKNLQKAQGFIRETL</sequence>